<evidence type="ECO:0000256" key="5">
    <source>
        <dbReference type="ARBA" id="ARBA00022679"/>
    </source>
</evidence>
<organism evidence="9 10">
    <name type="scientific">Acetobacter okinawensis</name>
    <dbReference type="NCBI Taxonomy" id="1076594"/>
    <lineage>
        <taxon>Bacteria</taxon>
        <taxon>Pseudomonadati</taxon>
        <taxon>Pseudomonadota</taxon>
        <taxon>Alphaproteobacteria</taxon>
        <taxon>Acetobacterales</taxon>
        <taxon>Acetobacteraceae</taxon>
        <taxon>Acetobacter</taxon>
    </lineage>
</organism>
<proteinExistence type="predicted"/>
<evidence type="ECO:0000256" key="6">
    <source>
        <dbReference type="ARBA" id="ARBA00022692"/>
    </source>
</evidence>
<keyword evidence="4" id="KW-0328">Glycosyltransferase</keyword>
<dbReference type="STRING" id="1236501.GCA_000613865_00843"/>
<reference evidence="10" key="1">
    <citation type="submission" date="2014-06" db="EMBL/GenBank/DDBJ databases">
        <authorList>
            <person name="Winans N.J."/>
            <person name="Newell P.D."/>
            <person name="Douglas A.E."/>
        </authorList>
    </citation>
    <scope>NUCLEOTIDE SEQUENCE [LARGE SCALE GENOMIC DNA]</scope>
</reference>
<dbReference type="GO" id="GO:0016020">
    <property type="term" value="C:membrane"/>
    <property type="evidence" value="ECO:0007669"/>
    <property type="project" value="UniProtKB-SubCell"/>
</dbReference>
<dbReference type="GO" id="GO:0008120">
    <property type="term" value="F:ceramide glucosyltransferase activity"/>
    <property type="evidence" value="ECO:0007669"/>
    <property type="project" value="TreeGrafter"/>
</dbReference>
<evidence type="ECO:0000256" key="7">
    <source>
        <dbReference type="ARBA" id="ARBA00022989"/>
    </source>
</evidence>
<dbReference type="GO" id="GO:0006679">
    <property type="term" value="P:glucosylceramide biosynthetic process"/>
    <property type="evidence" value="ECO:0007669"/>
    <property type="project" value="TreeGrafter"/>
</dbReference>
<comment type="subcellular location">
    <subcellularLocation>
        <location evidence="1">Membrane</location>
        <topology evidence="1">Multi-pass membrane protein</topology>
    </subcellularLocation>
</comment>
<dbReference type="InterPro" id="IPR025993">
    <property type="entry name" value="Ceramide_glucosylTrfase"/>
</dbReference>
<gene>
    <name evidence="9" type="ORF">HK26_12720</name>
</gene>
<dbReference type="eggNOG" id="COG1215">
    <property type="taxonomic scope" value="Bacteria"/>
</dbReference>
<sequence>MVAVLPLLAAASALLSVTGCVQSSLGAGLLARFRRTERRPVVLGNPPPVTVLKPLYGSEPLLEEALESFCTQDYPQMQILFGVRDADDPAIAIVRRLQERHPHLDMELVVDPALHGLNRKISNLMNILPKARHEILVISDSDIHVRPDYLQHIVSALHQPNTGLVTTLYAGLPASGSLVQMLAACQINHNFLPGVMLSRYLGRQDCLGATMALRRQTLDAVGGLEALLPHVADDALLGRLVRQAGMNIAIAECMTWTTIAESSMGELLRHELRWGRTVCTLAPMGYAASSIQLPLFWATLVVLFQPHAAWSLPFFWGIWAMRALTSLLIDRAVGSRPLWPLLLLPVRDWLSAAIMVASASGTEVHWRGQTMHIAPHPTAAPTPVRSLSPGP</sequence>
<keyword evidence="7" id="KW-1133">Transmembrane helix</keyword>
<dbReference type="Gene3D" id="3.90.550.10">
    <property type="entry name" value="Spore Coat Polysaccharide Biosynthesis Protein SpsA, Chain A"/>
    <property type="match status" value="1"/>
</dbReference>
<dbReference type="InterPro" id="IPR029044">
    <property type="entry name" value="Nucleotide-diphossugar_trans"/>
</dbReference>
<dbReference type="Proteomes" id="UP000194931">
    <property type="component" value="Unassembled WGS sequence"/>
</dbReference>
<dbReference type="CDD" id="cd02520">
    <property type="entry name" value="Glucosylceramide_synthase"/>
    <property type="match status" value="1"/>
</dbReference>
<keyword evidence="6" id="KW-0812">Transmembrane</keyword>
<dbReference type="OrthoDB" id="9814255at2"/>
<comment type="caution">
    <text evidence="9">The sequence shown here is derived from an EMBL/GenBank/DDBJ whole genome shotgun (WGS) entry which is preliminary data.</text>
</comment>
<protein>
    <submittedName>
        <fullName evidence="9">Ceramide glucosyltransferase</fullName>
    </submittedName>
</protein>
<dbReference type="InterPro" id="IPR017835">
    <property type="entry name" value="Hopen-assoc_HpnI"/>
</dbReference>
<dbReference type="EMBL" id="JOPJ01000008">
    <property type="protein sequence ID" value="OUJ12992.1"/>
    <property type="molecule type" value="Genomic_DNA"/>
</dbReference>
<keyword evidence="5 9" id="KW-0808">Transferase</keyword>
<dbReference type="Pfam" id="PF13506">
    <property type="entry name" value="Glyco_transf_21"/>
    <property type="match status" value="1"/>
</dbReference>
<dbReference type="AlphaFoldDB" id="A0A252BVY0"/>
<dbReference type="RefSeq" id="WP_086638909.1">
    <property type="nucleotide sequence ID" value="NZ_JBDNWG010000019.1"/>
</dbReference>
<comment type="pathway">
    <text evidence="3">Sphingolipid metabolism.</text>
</comment>
<evidence type="ECO:0000313" key="9">
    <source>
        <dbReference type="EMBL" id="OUJ12992.1"/>
    </source>
</evidence>
<dbReference type="PANTHER" id="PTHR12726">
    <property type="entry name" value="CERAMIDE GLUCOSYLTRANSFERASE"/>
    <property type="match status" value="1"/>
</dbReference>
<evidence type="ECO:0000256" key="1">
    <source>
        <dbReference type="ARBA" id="ARBA00004141"/>
    </source>
</evidence>
<name>A0A252BVY0_9PROT</name>
<keyword evidence="8" id="KW-0472">Membrane</keyword>
<evidence type="ECO:0000256" key="2">
    <source>
        <dbReference type="ARBA" id="ARBA00004760"/>
    </source>
</evidence>
<evidence type="ECO:0000313" key="10">
    <source>
        <dbReference type="Proteomes" id="UP000194931"/>
    </source>
</evidence>
<dbReference type="NCBIfam" id="TIGR03472">
    <property type="entry name" value="HpnI"/>
    <property type="match status" value="1"/>
</dbReference>
<dbReference type="SUPFAM" id="SSF53448">
    <property type="entry name" value="Nucleotide-diphospho-sugar transferases"/>
    <property type="match status" value="1"/>
</dbReference>
<evidence type="ECO:0000256" key="8">
    <source>
        <dbReference type="ARBA" id="ARBA00023136"/>
    </source>
</evidence>
<evidence type="ECO:0000256" key="3">
    <source>
        <dbReference type="ARBA" id="ARBA00004991"/>
    </source>
</evidence>
<accession>A0A252BVY0</accession>
<dbReference type="PANTHER" id="PTHR12726:SF0">
    <property type="entry name" value="CERAMIDE GLUCOSYLTRANSFERASE"/>
    <property type="match status" value="1"/>
</dbReference>
<comment type="pathway">
    <text evidence="2">Lipid metabolism; sphingolipid metabolism.</text>
</comment>
<keyword evidence="10" id="KW-1185">Reference proteome</keyword>
<evidence type="ECO:0000256" key="4">
    <source>
        <dbReference type="ARBA" id="ARBA00022676"/>
    </source>
</evidence>